<reference evidence="1" key="1">
    <citation type="submission" date="2021-08" db="EMBL/GenBank/DDBJ databases">
        <title>The first chromosome-level gecko genome reveals the dynamic sex chromosomes of Neotropical dwarf geckos (Sphaerodactylidae: Sphaerodactylus).</title>
        <authorList>
            <person name="Pinto B.J."/>
            <person name="Keating S.E."/>
            <person name="Gamble T."/>
        </authorList>
    </citation>
    <scope>NUCLEOTIDE SEQUENCE</scope>
    <source>
        <strain evidence="1">TG3544</strain>
    </source>
</reference>
<dbReference type="EMBL" id="CM037614">
    <property type="protein sequence ID" value="KAH8016970.1"/>
    <property type="molecule type" value="Genomic_DNA"/>
</dbReference>
<name>A0ACB8GB13_9SAUR</name>
<accession>A0ACB8GB13</accession>
<keyword evidence="2" id="KW-1185">Reference proteome</keyword>
<evidence type="ECO:0000313" key="1">
    <source>
        <dbReference type="EMBL" id="KAH8016970.1"/>
    </source>
</evidence>
<dbReference type="Proteomes" id="UP000827872">
    <property type="component" value="Linkage Group LG01"/>
</dbReference>
<protein>
    <submittedName>
        <fullName evidence="1">Uncharacterized protein</fullName>
    </submittedName>
</protein>
<proteinExistence type="predicted"/>
<evidence type="ECO:0000313" key="2">
    <source>
        <dbReference type="Proteomes" id="UP000827872"/>
    </source>
</evidence>
<organism evidence="1 2">
    <name type="scientific">Sphaerodactylus townsendi</name>
    <dbReference type="NCBI Taxonomy" id="933632"/>
    <lineage>
        <taxon>Eukaryota</taxon>
        <taxon>Metazoa</taxon>
        <taxon>Chordata</taxon>
        <taxon>Craniata</taxon>
        <taxon>Vertebrata</taxon>
        <taxon>Euteleostomi</taxon>
        <taxon>Lepidosauria</taxon>
        <taxon>Squamata</taxon>
        <taxon>Bifurcata</taxon>
        <taxon>Gekkota</taxon>
        <taxon>Sphaerodactylidae</taxon>
        <taxon>Sphaerodactylus</taxon>
    </lineage>
</organism>
<gene>
    <name evidence="1" type="ORF">K3G42_024739</name>
</gene>
<sequence length="100" mass="10944">MMTACDLCSVTKLWHVTRSTSSDIYAEFWTEGDEMKKLGIQPIPMMDRDKKDEVPQGQVTCQPGCLAEALPAHLATNTGSLPCQLPEAGKGDFSPAYPQQ</sequence>
<comment type="caution">
    <text evidence="1">The sequence shown here is derived from an EMBL/GenBank/DDBJ whole genome shotgun (WGS) entry which is preliminary data.</text>
</comment>